<accession>A0A133K979</accession>
<dbReference type="PANTHER" id="PTHR10948:SF23">
    <property type="entry name" value="TRANSPOSASE INSI FOR INSERTION SEQUENCE ELEMENT IS30A-RELATED"/>
    <property type="match status" value="1"/>
</dbReference>
<dbReference type="Pfam" id="PF13936">
    <property type="entry name" value="HTH_38"/>
    <property type="match status" value="1"/>
</dbReference>
<evidence type="ECO:0000313" key="7">
    <source>
        <dbReference type="EMBL" id="KWZ76081.1"/>
    </source>
</evidence>
<evidence type="ECO:0000256" key="3">
    <source>
        <dbReference type="ARBA" id="ARBA00022578"/>
    </source>
</evidence>
<evidence type="ECO:0000256" key="2">
    <source>
        <dbReference type="ARBA" id="ARBA00006363"/>
    </source>
</evidence>
<dbReference type="InterPro" id="IPR009057">
    <property type="entry name" value="Homeodomain-like_sf"/>
</dbReference>
<dbReference type="PANTHER" id="PTHR10948">
    <property type="entry name" value="TRANSPOSASE"/>
    <property type="match status" value="1"/>
</dbReference>
<dbReference type="Pfam" id="PF00665">
    <property type="entry name" value="rve"/>
    <property type="match status" value="1"/>
</dbReference>
<gene>
    <name evidence="7" type="ORF">HMPREF3200_01883</name>
</gene>
<dbReference type="GO" id="GO:0015074">
    <property type="term" value="P:DNA integration"/>
    <property type="evidence" value="ECO:0007669"/>
    <property type="project" value="InterPro"/>
</dbReference>
<dbReference type="Proteomes" id="UP000070383">
    <property type="component" value="Unassembled WGS sequence"/>
</dbReference>
<dbReference type="PROSITE" id="PS50994">
    <property type="entry name" value="INTEGRASE"/>
    <property type="match status" value="1"/>
</dbReference>
<keyword evidence="5" id="KW-0233">DNA recombination</keyword>
<evidence type="ECO:0000259" key="6">
    <source>
        <dbReference type="PROSITE" id="PS50994"/>
    </source>
</evidence>
<comment type="similarity">
    <text evidence="2">Belongs to the transposase IS30 family.</text>
</comment>
<comment type="function">
    <text evidence="1">Required for the transposition of the insertion element.</text>
</comment>
<dbReference type="SUPFAM" id="SSF53098">
    <property type="entry name" value="Ribonuclease H-like"/>
    <property type="match status" value="1"/>
</dbReference>
<dbReference type="InterPro" id="IPR053392">
    <property type="entry name" value="Transposase_IS30-like"/>
</dbReference>
<keyword evidence="8" id="KW-1185">Reference proteome</keyword>
<dbReference type="InterPro" id="IPR051917">
    <property type="entry name" value="Transposase-Integrase"/>
</dbReference>
<feature type="domain" description="Integrase catalytic" evidence="6">
    <location>
        <begin position="156"/>
        <end position="316"/>
    </location>
</feature>
<protein>
    <submittedName>
        <fullName evidence="7">Integrase core domain protein</fullName>
    </submittedName>
</protein>
<dbReference type="GO" id="GO:0005829">
    <property type="term" value="C:cytosol"/>
    <property type="evidence" value="ECO:0007669"/>
    <property type="project" value="TreeGrafter"/>
</dbReference>
<keyword evidence="3" id="KW-0815">Transposition</keyword>
<dbReference type="InterPro" id="IPR001598">
    <property type="entry name" value="Transposase_IS30_CS"/>
</dbReference>
<evidence type="ECO:0000256" key="1">
    <source>
        <dbReference type="ARBA" id="ARBA00002190"/>
    </source>
</evidence>
<reference evidence="8" key="1">
    <citation type="submission" date="2016-01" db="EMBL/GenBank/DDBJ databases">
        <authorList>
            <person name="Mitreva M."/>
            <person name="Pepin K.H."/>
            <person name="Mihindukulasuriya K.A."/>
            <person name="Fulton R."/>
            <person name="Fronick C."/>
            <person name="O'Laughlin M."/>
            <person name="Miner T."/>
            <person name="Herter B."/>
            <person name="Rosa B.A."/>
            <person name="Cordes M."/>
            <person name="Tomlinson C."/>
            <person name="Wollam A."/>
            <person name="Palsikar V.B."/>
            <person name="Mardis E.R."/>
            <person name="Wilson R.K."/>
        </authorList>
    </citation>
    <scope>NUCLEOTIDE SEQUENCE [LARGE SCALE GENOMIC DNA]</scope>
    <source>
        <strain evidence="8">MJR8151</strain>
    </source>
</reference>
<dbReference type="AlphaFoldDB" id="A0A133K979"/>
<evidence type="ECO:0000256" key="5">
    <source>
        <dbReference type="ARBA" id="ARBA00023172"/>
    </source>
</evidence>
<evidence type="ECO:0000256" key="4">
    <source>
        <dbReference type="ARBA" id="ARBA00023125"/>
    </source>
</evidence>
<dbReference type="Gene3D" id="1.10.10.60">
    <property type="entry name" value="Homeodomain-like"/>
    <property type="match status" value="1"/>
</dbReference>
<dbReference type="SUPFAM" id="SSF46689">
    <property type="entry name" value="Homeodomain-like"/>
    <property type="match status" value="1"/>
</dbReference>
<dbReference type="Gene3D" id="3.30.420.10">
    <property type="entry name" value="Ribonuclease H-like superfamily/Ribonuclease H"/>
    <property type="match status" value="1"/>
</dbReference>
<dbReference type="NCBIfam" id="NF033563">
    <property type="entry name" value="transpos_IS30"/>
    <property type="match status" value="1"/>
</dbReference>
<dbReference type="InterPro" id="IPR036397">
    <property type="entry name" value="RNaseH_sf"/>
</dbReference>
<dbReference type="GO" id="GO:0003677">
    <property type="term" value="F:DNA binding"/>
    <property type="evidence" value="ECO:0007669"/>
    <property type="project" value="UniProtKB-KW"/>
</dbReference>
<dbReference type="PROSITE" id="PS01043">
    <property type="entry name" value="TRANSPOSASE_IS30"/>
    <property type="match status" value="1"/>
</dbReference>
<keyword evidence="4" id="KW-0238">DNA-binding</keyword>
<feature type="non-terminal residue" evidence="7">
    <location>
        <position position="316"/>
    </location>
</feature>
<dbReference type="InterPro" id="IPR001584">
    <property type="entry name" value="Integrase_cat-core"/>
</dbReference>
<dbReference type="InterPro" id="IPR025246">
    <property type="entry name" value="IS30-like_HTH"/>
</dbReference>
<dbReference type="STRING" id="33036.HMPREF3200_01883"/>
<dbReference type="EMBL" id="LRPM01000094">
    <property type="protein sequence ID" value="KWZ76081.1"/>
    <property type="molecule type" value="Genomic_DNA"/>
</dbReference>
<dbReference type="GO" id="GO:0006313">
    <property type="term" value="P:DNA transposition"/>
    <property type="evidence" value="ECO:0007669"/>
    <property type="project" value="InterPro"/>
</dbReference>
<evidence type="ECO:0000313" key="8">
    <source>
        <dbReference type="Proteomes" id="UP000070383"/>
    </source>
</evidence>
<name>A0A133K979_9FIRM</name>
<dbReference type="InterPro" id="IPR012337">
    <property type="entry name" value="RNaseH-like_sf"/>
</dbReference>
<comment type="caution">
    <text evidence="7">The sequence shown here is derived from an EMBL/GenBank/DDBJ whole genome shotgun (WGS) entry which is preliminary data.</text>
</comment>
<dbReference type="GO" id="GO:0004803">
    <property type="term" value="F:transposase activity"/>
    <property type="evidence" value="ECO:0007669"/>
    <property type="project" value="InterPro"/>
</dbReference>
<organism evidence="7 8">
    <name type="scientific">Anaerococcus tetradius</name>
    <dbReference type="NCBI Taxonomy" id="33036"/>
    <lineage>
        <taxon>Bacteria</taxon>
        <taxon>Bacillati</taxon>
        <taxon>Bacillota</taxon>
        <taxon>Tissierellia</taxon>
        <taxon>Tissierellales</taxon>
        <taxon>Peptoniphilaceae</taxon>
        <taxon>Anaerococcus</taxon>
    </lineage>
</organism>
<sequence>MLITTKTHTEVSMSYKHLTINERNKIEVLSKEGYSSRRIAKILGFHRSTISRELKMCSNEYEAIYAQKDKIEKSSSKGRKPKADDNITKSISEKLHKKWSPEQISNTICKDVVCFKTIYNWIYSGVIEFDVSKLRRKGKSRKAKETRGRFNIGESINRRPKEVKKRDTFGHWELDTVVSSRGKSKGCLATFVERKTRFYIALLMIDRSKNSMLGAIDKLIKSLPLKALKTFTSDRGNEFACYEDVEKRGINFYFVDAYSVWQRGSNENSNGLLREYYPKKTDLSKISVNELISNLMELNTRPRKCGSIINRVGRSK</sequence>
<proteinExistence type="inferred from homology"/>